<evidence type="ECO:0000256" key="3">
    <source>
        <dbReference type="ARBA" id="ARBA00022448"/>
    </source>
</evidence>
<evidence type="ECO:0000256" key="1">
    <source>
        <dbReference type="ARBA" id="ARBA00004196"/>
    </source>
</evidence>
<evidence type="ECO:0000313" key="6">
    <source>
        <dbReference type="EMBL" id="CAG7598925.1"/>
    </source>
</evidence>
<dbReference type="EMBL" id="CAJVAS010000001">
    <property type="protein sequence ID" value="CAG7598925.1"/>
    <property type="molecule type" value="Genomic_DNA"/>
</dbReference>
<feature type="chain" id="PRO_5037931779" description="Extracellular solute-binding protein" evidence="5">
    <location>
        <begin position="24"/>
        <end position="432"/>
    </location>
</feature>
<comment type="caution">
    <text evidence="6">The sequence shown here is derived from an EMBL/GenBank/DDBJ whole genome shotgun (WGS) entry which is preliminary data.</text>
</comment>
<dbReference type="AlphaFoldDB" id="A0A916JS54"/>
<evidence type="ECO:0000256" key="2">
    <source>
        <dbReference type="ARBA" id="ARBA00008520"/>
    </source>
</evidence>
<feature type="signal peptide" evidence="5">
    <location>
        <begin position="1"/>
        <end position="23"/>
    </location>
</feature>
<dbReference type="PROSITE" id="PS51257">
    <property type="entry name" value="PROKAR_LIPOPROTEIN"/>
    <property type="match status" value="1"/>
</dbReference>
<organism evidence="6 7">
    <name type="scientific">Paenibacillus solanacearum</name>
    <dbReference type="NCBI Taxonomy" id="2048548"/>
    <lineage>
        <taxon>Bacteria</taxon>
        <taxon>Bacillati</taxon>
        <taxon>Bacillota</taxon>
        <taxon>Bacilli</taxon>
        <taxon>Bacillales</taxon>
        <taxon>Paenibacillaceae</taxon>
        <taxon>Paenibacillus</taxon>
    </lineage>
</organism>
<evidence type="ECO:0008006" key="8">
    <source>
        <dbReference type="Google" id="ProtNLM"/>
    </source>
</evidence>
<proteinExistence type="inferred from homology"/>
<evidence type="ECO:0000256" key="4">
    <source>
        <dbReference type="ARBA" id="ARBA00022729"/>
    </source>
</evidence>
<sequence length="432" mass="48041">MNGMTKWIYTGCLLALSASVVTACTQSDTGKPGGDADAPPAAALTEPITLRYYTNDNTKWLELEQQLIAKKFPNVTLNVTLSKDSSLDQLVASGDIPDFLSFSLGSFWDLNNAGLISDMAPLMKKYRFDESRFIPGVLESVRSYSSKGEMLFLPFELNSNVLFYNKSIFDKFGVDYPRDGMTWEQLYELARKVSRSDNGTEYRGFLFQHQNLVWKNQLGLPFVDPKTNKAAVNTPEWKRWLEVMGGFYFIPNNDYKNLTFYKDQTVAMWTGPNIVSSVIEAANAGLNWDVTALPQFSGSPAGGTQMIAPFYAIPPGSKHKDEAFQLISYLLSDEAQVARARQGKVPIMNSPAAVQSFAADLPGVSGKNMGAFLKDTIGKPAPVTQYDGIAKDVFYKTALGKDFYTRAKDVNTILREVEEEINRKITEARNAK</sequence>
<keyword evidence="4 5" id="KW-0732">Signal</keyword>
<gene>
    <name evidence="6" type="ORF">PAESOLCIP111_00269</name>
</gene>
<name>A0A916JS54_9BACL</name>
<reference evidence="6" key="1">
    <citation type="submission" date="2021-06" db="EMBL/GenBank/DDBJ databases">
        <authorList>
            <person name="Criscuolo A."/>
        </authorList>
    </citation>
    <scope>NUCLEOTIDE SEQUENCE</scope>
    <source>
        <strain evidence="6">CIP111600</strain>
    </source>
</reference>
<protein>
    <recommendedName>
        <fullName evidence="8">Extracellular solute-binding protein</fullName>
    </recommendedName>
</protein>
<dbReference type="InterPro" id="IPR006059">
    <property type="entry name" value="SBP"/>
</dbReference>
<dbReference type="RefSeq" id="WP_218090089.1">
    <property type="nucleotide sequence ID" value="NZ_CAJVAS010000001.1"/>
</dbReference>
<evidence type="ECO:0000256" key="5">
    <source>
        <dbReference type="SAM" id="SignalP"/>
    </source>
</evidence>
<evidence type="ECO:0000313" key="7">
    <source>
        <dbReference type="Proteomes" id="UP000693672"/>
    </source>
</evidence>
<dbReference type="Proteomes" id="UP000693672">
    <property type="component" value="Unassembled WGS sequence"/>
</dbReference>
<keyword evidence="7" id="KW-1185">Reference proteome</keyword>
<keyword evidence="3" id="KW-0813">Transport</keyword>
<dbReference type="GO" id="GO:0030313">
    <property type="term" value="C:cell envelope"/>
    <property type="evidence" value="ECO:0007669"/>
    <property type="project" value="UniProtKB-SubCell"/>
</dbReference>
<comment type="similarity">
    <text evidence="2">Belongs to the bacterial solute-binding protein 1 family.</text>
</comment>
<dbReference type="PANTHER" id="PTHR43649:SF31">
    <property type="entry name" value="SN-GLYCEROL-3-PHOSPHATE-BINDING PERIPLASMIC PROTEIN UGPB"/>
    <property type="match status" value="1"/>
</dbReference>
<accession>A0A916JS54</accession>
<comment type="subcellular location">
    <subcellularLocation>
        <location evidence="1">Cell envelope</location>
    </subcellularLocation>
</comment>
<dbReference type="InterPro" id="IPR050490">
    <property type="entry name" value="Bact_solute-bd_prot1"/>
</dbReference>
<dbReference type="PANTHER" id="PTHR43649">
    <property type="entry name" value="ARABINOSE-BINDING PROTEIN-RELATED"/>
    <property type="match status" value="1"/>
</dbReference>
<dbReference type="Pfam" id="PF01547">
    <property type="entry name" value="SBP_bac_1"/>
    <property type="match status" value="1"/>
</dbReference>